<comment type="caution">
    <text evidence="2">The sequence shown here is derived from an EMBL/GenBank/DDBJ whole genome shotgun (WGS) entry which is preliminary data.</text>
</comment>
<reference evidence="2" key="1">
    <citation type="submission" date="2020-07" db="EMBL/GenBank/DDBJ databases">
        <title>The High-quality genome of the commercially important snow crab, Chionoecetes opilio.</title>
        <authorList>
            <person name="Jeong J.-H."/>
            <person name="Ryu S."/>
        </authorList>
    </citation>
    <scope>NUCLEOTIDE SEQUENCE</scope>
    <source>
        <strain evidence="2">MADBK_172401_WGS</strain>
        <tissue evidence="2">Digestive gland</tissue>
    </source>
</reference>
<dbReference type="EMBL" id="JACEEZ010000516">
    <property type="protein sequence ID" value="KAG0730116.1"/>
    <property type="molecule type" value="Genomic_DNA"/>
</dbReference>
<dbReference type="Gene3D" id="3.30.70.270">
    <property type="match status" value="1"/>
</dbReference>
<evidence type="ECO:0000313" key="3">
    <source>
        <dbReference type="Proteomes" id="UP000770661"/>
    </source>
</evidence>
<evidence type="ECO:0000313" key="2">
    <source>
        <dbReference type="EMBL" id="KAG0730116.1"/>
    </source>
</evidence>
<dbReference type="InterPro" id="IPR043128">
    <property type="entry name" value="Rev_trsase/Diguanyl_cyclase"/>
</dbReference>
<dbReference type="InterPro" id="IPR000477">
    <property type="entry name" value="RT_dom"/>
</dbReference>
<protein>
    <submittedName>
        <fullName evidence="2">LINE-1 retrotransposable element ORF2 protein</fullName>
    </submittedName>
</protein>
<dbReference type="CDD" id="cd01650">
    <property type="entry name" value="RT_nLTR_like"/>
    <property type="match status" value="1"/>
</dbReference>
<gene>
    <name evidence="2" type="ORF">GWK47_028940</name>
</gene>
<dbReference type="Pfam" id="PF00078">
    <property type="entry name" value="RVT_1"/>
    <property type="match status" value="1"/>
</dbReference>
<sequence>MITNAGSVGHSALLTLFNASWEACKLPSKWKEATIIPIPKPKDPGAMRPISLLSCVGKTMERIVLNRLTWAVGPLHQDLFAYRRGMGTAECLSTLLRAASSGSTTVAFLDLEKAFELANCPVILSLLVRKGICGRLLIWLRDFLSGRAARVAFQGETSQLHQHENGTPQGSILSPFLFNILMKELISLPLPPGTKLLCYADDLALYCTGPAHAQRAQNLLTDITTKCRELGLKLNVAKSKAMAFGCDAPRAPLYILDTPLSWVTSHQYLGIWLDNRLNLRTHVAYLQEKTAGSPSYGQSLA</sequence>
<dbReference type="AlphaFoldDB" id="A0A8J4YWW3"/>
<dbReference type="GO" id="GO:0071897">
    <property type="term" value="P:DNA biosynthetic process"/>
    <property type="evidence" value="ECO:0007669"/>
    <property type="project" value="UniProtKB-ARBA"/>
</dbReference>
<name>A0A8J4YWW3_CHIOP</name>
<feature type="domain" description="Reverse transcriptase" evidence="1">
    <location>
        <begin position="19"/>
        <end position="273"/>
    </location>
</feature>
<dbReference type="Proteomes" id="UP000770661">
    <property type="component" value="Unassembled WGS sequence"/>
</dbReference>
<evidence type="ECO:0000259" key="1">
    <source>
        <dbReference type="PROSITE" id="PS50878"/>
    </source>
</evidence>
<dbReference type="InterPro" id="IPR043502">
    <property type="entry name" value="DNA/RNA_pol_sf"/>
</dbReference>
<dbReference type="OrthoDB" id="411871at2759"/>
<dbReference type="PROSITE" id="PS50878">
    <property type="entry name" value="RT_POL"/>
    <property type="match status" value="1"/>
</dbReference>
<proteinExistence type="predicted"/>
<dbReference type="SUPFAM" id="SSF56672">
    <property type="entry name" value="DNA/RNA polymerases"/>
    <property type="match status" value="1"/>
</dbReference>
<dbReference type="PANTHER" id="PTHR19446">
    <property type="entry name" value="REVERSE TRANSCRIPTASES"/>
    <property type="match status" value="1"/>
</dbReference>
<organism evidence="2 3">
    <name type="scientific">Chionoecetes opilio</name>
    <name type="common">Atlantic snow crab</name>
    <name type="synonym">Cancer opilio</name>
    <dbReference type="NCBI Taxonomy" id="41210"/>
    <lineage>
        <taxon>Eukaryota</taxon>
        <taxon>Metazoa</taxon>
        <taxon>Ecdysozoa</taxon>
        <taxon>Arthropoda</taxon>
        <taxon>Crustacea</taxon>
        <taxon>Multicrustacea</taxon>
        <taxon>Malacostraca</taxon>
        <taxon>Eumalacostraca</taxon>
        <taxon>Eucarida</taxon>
        <taxon>Decapoda</taxon>
        <taxon>Pleocyemata</taxon>
        <taxon>Brachyura</taxon>
        <taxon>Eubrachyura</taxon>
        <taxon>Majoidea</taxon>
        <taxon>Majidae</taxon>
        <taxon>Chionoecetes</taxon>
    </lineage>
</organism>
<keyword evidence="3" id="KW-1185">Reference proteome</keyword>
<accession>A0A8J4YWW3</accession>